<dbReference type="InterPro" id="IPR050553">
    <property type="entry name" value="Thioredoxin_ResA/DsbE_sf"/>
</dbReference>
<keyword evidence="3" id="KW-1015">Disulfide bond</keyword>
<dbReference type="InterPro" id="IPR017937">
    <property type="entry name" value="Thioredoxin_CS"/>
</dbReference>
<evidence type="ECO:0000259" key="5">
    <source>
        <dbReference type="PROSITE" id="PS51352"/>
    </source>
</evidence>
<gene>
    <name evidence="6" type="ORF">ACFQZW_06205</name>
</gene>
<evidence type="ECO:0000256" key="3">
    <source>
        <dbReference type="ARBA" id="ARBA00023157"/>
    </source>
</evidence>
<dbReference type="InterPro" id="IPR036249">
    <property type="entry name" value="Thioredoxin-like_sf"/>
</dbReference>
<evidence type="ECO:0000313" key="7">
    <source>
        <dbReference type="Proteomes" id="UP001597032"/>
    </source>
</evidence>
<evidence type="ECO:0000256" key="4">
    <source>
        <dbReference type="ARBA" id="ARBA00023284"/>
    </source>
</evidence>
<name>A0ABW2Z9X6_9FLAO</name>
<dbReference type="Gene3D" id="3.40.30.10">
    <property type="entry name" value="Glutaredoxin"/>
    <property type="match status" value="1"/>
</dbReference>
<organism evidence="6 7">
    <name type="scientific">Lutibacter aestuarii</name>
    <dbReference type="NCBI Taxonomy" id="861111"/>
    <lineage>
        <taxon>Bacteria</taxon>
        <taxon>Pseudomonadati</taxon>
        <taxon>Bacteroidota</taxon>
        <taxon>Flavobacteriia</taxon>
        <taxon>Flavobacteriales</taxon>
        <taxon>Flavobacteriaceae</taxon>
        <taxon>Lutibacter</taxon>
    </lineage>
</organism>
<dbReference type="InterPro" id="IPR013766">
    <property type="entry name" value="Thioredoxin_domain"/>
</dbReference>
<dbReference type="EMBL" id="JBHTIC010000006">
    <property type="protein sequence ID" value="MFD0761669.1"/>
    <property type="molecule type" value="Genomic_DNA"/>
</dbReference>
<dbReference type="SUPFAM" id="SSF52833">
    <property type="entry name" value="Thioredoxin-like"/>
    <property type="match status" value="1"/>
</dbReference>
<feature type="domain" description="Thioredoxin" evidence="5">
    <location>
        <begin position="233"/>
        <end position="372"/>
    </location>
</feature>
<dbReference type="Proteomes" id="UP001597032">
    <property type="component" value="Unassembled WGS sequence"/>
</dbReference>
<reference evidence="7" key="1">
    <citation type="journal article" date="2019" name="Int. J. Syst. Evol. Microbiol.">
        <title>The Global Catalogue of Microorganisms (GCM) 10K type strain sequencing project: providing services to taxonomists for standard genome sequencing and annotation.</title>
        <authorList>
            <consortium name="The Broad Institute Genomics Platform"/>
            <consortium name="The Broad Institute Genome Sequencing Center for Infectious Disease"/>
            <person name="Wu L."/>
            <person name="Ma J."/>
        </authorList>
    </citation>
    <scope>NUCLEOTIDE SEQUENCE [LARGE SCALE GENOMIC DNA]</scope>
    <source>
        <strain evidence="7">CCUG 60022</strain>
    </source>
</reference>
<protein>
    <submittedName>
        <fullName evidence="6">Redoxin domain-containing protein</fullName>
    </submittedName>
</protein>
<evidence type="ECO:0000256" key="1">
    <source>
        <dbReference type="ARBA" id="ARBA00004196"/>
    </source>
</evidence>
<dbReference type="PANTHER" id="PTHR42852:SF6">
    <property type="entry name" value="THIOL:DISULFIDE INTERCHANGE PROTEIN DSBE"/>
    <property type="match status" value="1"/>
</dbReference>
<dbReference type="PROSITE" id="PS51352">
    <property type="entry name" value="THIOREDOXIN_2"/>
    <property type="match status" value="1"/>
</dbReference>
<evidence type="ECO:0000256" key="2">
    <source>
        <dbReference type="ARBA" id="ARBA00022748"/>
    </source>
</evidence>
<dbReference type="RefSeq" id="WP_386781824.1">
    <property type="nucleotide sequence ID" value="NZ_JBHTIC010000006.1"/>
</dbReference>
<accession>A0ABW2Z9X6</accession>
<comment type="caution">
    <text evidence="6">The sequence shown here is derived from an EMBL/GenBank/DDBJ whole genome shotgun (WGS) entry which is preliminary data.</text>
</comment>
<dbReference type="PROSITE" id="PS51257">
    <property type="entry name" value="PROKAR_LIPOPROTEIN"/>
    <property type="match status" value="1"/>
</dbReference>
<comment type="subcellular location">
    <subcellularLocation>
        <location evidence="1">Cell envelope</location>
    </subcellularLocation>
</comment>
<dbReference type="PROSITE" id="PS00194">
    <property type="entry name" value="THIOREDOXIN_1"/>
    <property type="match status" value="1"/>
</dbReference>
<sequence>MSSLKKILFISSIAFLSLIGCNSKKQASFRISGKINSLKNTYILLHKIEDYQQSQTSLIDSIYINKKGEFNSIYFLQPAIYTLQIAAKKITLAIDHKQHIVVKGSSINDLSITGSKDTDLLNKYEQYREESLNRLVTSVRTQIKKLQNNDVSNEEIIRLRALEVENYQKHLNELVNFVKNKMGVSIAIYPTSLRWNNENLPFLKELVLNFENKHGPINITQQLKDKIKLLEKTNIGSQVLPIEMPSKNGQIVSLNSVKKRVTLIDFWASWCPPCRTESILLNNLYKNYNSKGFEIYGISLDTNKDRWLKALETDQRTWVNVSILEGFNTPIAKEYGIAALPTNFLIDAEGKIIAQNIHGEQLKQKIKEVFEN</sequence>
<keyword evidence="4" id="KW-0676">Redox-active center</keyword>
<keyword evidence="2" id="KW-0201">Cytochrome c-type biogenesis</keyword>
<evidence type="ECO:0000313" key="6">
    <source>
        <dbReference type="EMBL" id="MFD0761669.1"/>
    </source>
</evidence>
<proteinExistence type="predicted"/>
<keyword evidence="7" id="KW-1185">Reference proteome</keyword>
<dbReference type="InterPro" id="IPR000866">
    <property type="entry name" value="AhpC/TSA"/>
</dbReference>
<dbReference type="CDD" id="cd02966">
    <property type="entry name" value="TlpA_like_family"/>
    <property type="match status" value="1"/>
</dbReference>
<dbReference type="PANTHER" id="PTHR42852">
    <property type="entry name" value="THIOL:DISULFIDE INTERCHANGE PROTEIN DSBE"/>
    <property type="match status" value="1"/>
</dbReference>
<dbReference type="Pfam" id="PF00578">
    <property type="entry name" value="AhpC-TSA"/>
    <property type="match status" value="1"/>
</dbReference>